<name>A0A9K3D913_9EUKA</name>
<accession>A0A9K3D913</accession>
<evidence type="ECO:0000313" key="1">
    <source>
        <dbReference type="EMBL" id="GIQ90457.1"/>
    </source>
</evidence>
<gene>
    <name evidence="1" type="ORF">KIPB_013258</name>
</gene>
<keyword evidence="2" id="KW-1185">Reference proteome</keyword>
<sequence>KGGKRRRYAVLSLDVASNTYMLHYDTKERTYSQCKQAYIVTGATHNDEEYSVTYSVVPAGSGADKAQDRDTVTLVMAGVGEYRAWADREADINP</sequence>
<protein>
    <submittedName>
        <fullName evidence="1">Uncharacterized protein</fullName>
    </submittedName>
</protein>
<feature type="non-terminal residue" evidence="1">
    <location>
        <position position="1"/>
    </location>
</feature>
<organism evidence="1 2">
    <name type="scientific">Kipferlia bialata</name>
    <dbReference type="NCBI Taxonomy" id="797122"/>
    <lineage>
        <taxon>Eukaryota</taxon>
        <taxon>Metamonada</taxon>
        <taxon>Carpediemonas-like organisms</taxon>
        <taxon>Kipferlia</taxon>
    </lineage>
</organism>
<reference evidence="1 2" key="1">
    <citation type="journal article" date="2018" name="PLoS ONE">
        <title>The draft genome of Kipferlia bialata reveals reductive genome evolution in fornicate parasites.</title>
        <authorList>
            <person name="Tanifuji G."/>
            <person name="Takabayashi S."/>
            <person name="Kume K."/>
            <person name="Takagi M."/>
            <person name="Nakayama T."/>
            <person name="Kamikawa R."/>
            <person name="Inagaki Y."/>
            <person name="Hashimoto T."/>
        </authorList>
    </citation>
    <scope>NUCLEOTIDE SEQUENCE [LARGE SCALE GENOMIC DNA]</scope>
    <source>
        <strain evidence="1">NY0173</strain>
    </source>
</reference>
<comment type="caution">
    <text evidence="1">The sequence shown here is derived from an EMBL/GenBank/DDBJ whole genome shotgun (WGS) entry which is preliminary data.</text>
</comment>
<dbReference type="AlphaFoldDB" id="A0A9K3D913"/>
<evidence type="ECO:0000313" key="2">
    <source>
        <dbReference type="Proteomes" id="UP000265618"/>
    </source>
</evidence>
<proteinExistence type="predicted"/>
<dbReference type="Proteomes" id="UP000265618">
    <property type="component" value="Unassembled WGS sequence"/>
</dbReference>
<dbReference type="EMBL" id="BDIP01006204">
    <property type="protein sequence ID" value="GIQ90457.1"/>
    <property type="molecule type" value="Genomic_DNA"/>
</dbReference>